<accession>A0A1G8E2W2</accession>
<keyword evidence="3" id="KW-0238">DNA-binding</keyword>
<dbReference type="PROSITE" id="PS52050">
    <property type="entry name" value="WYL"/>
    <property type="match status" value="1"/>
</dbReference>
<evidence type="ECO:0000313" key="4">
    <source>
        <dbReference type="Proteomes" id="UP000198656"/>
    </source>
</evidence>
<organism evidence="3 4">
    <name type="scientific">Desulfosporosinus hippei DSM 8344</name>
    <dbReference type="NCBI Taxonomy" id="1121419"/>
    <lineage>
        <taxon>Bacteria</taxon>
        <taxon>Bacillati</taxon>
        <taxon>Bacillota</taxon>
        <taxon>Clostridia</taxon>
        <taxon>Eubacteriales</taxon>
        <taxon>Desulfitobacteriaceae</taxon>
        <taxon>Desulfosporosinus</taxon>
    </lineage>
</organism>
<keyword evidence="4" id="KW-1185">Reference proteome</keyword>
<feature type="domain" description="WCX" evidence="2">
    <location>
        <begin position="342"/>
        <end position="421"/>
    </location>
</feature>
<gene>
    <name evidence="3" type="ORF">SAMN05443529_11636</name>
</gene>
<dbReference type="InterPro" id="IPR026881">
    <property type="entry name" value="WYL_dom"/>
</dbReference>
<dbReference type="RefSeq" id="WP_092334201.1">
    <property type="nucleotide sequence ID" value="NZ_FNCP01000016.1"/>
</dbReference>
<dbReference type="Proteomes" id="UP000198656">
    <property type="component" value="Unassembled WGS sequence"/>
</dbReference>
<sequence>MFDDFIKHYSTIRNILRDCFLYGCFSIDDLETKRNVSPRKVSYEIRRIQQYVEKKYVKVDKDGRYKLISLTYDFLRHTDNFLVHTFMTKSFTRTDLYLYLLILMYLQSKNIPCSVNAIVDELIDDGHLNFEKISVKTIERKLNEMSKGIGILSCDTEKRTKQYFIAPDILDQLSYDQLLELLRAIDLYKNIVFPTTIGYFCAQTLQDYLNYERKRSVTFNLFNYKYVHFHPVIEEQILWEILKAIHQERKIKIHYHTAKSPAQNSYKVLTPYKIRYDVRHGRFYLISFNNYGKCIISRLDRIESIELQKESFSRDDYKKNYKERMKYTWSSVALADGKEPENIKLELLIDESSERYLIEKLKNEAPGGKMEKIEEGRYHYSLKVSDSGEMIPWLRSYAGNIRVLKSTELADKLAADWKEILLSYGVV</sequence>
<reference evidence="4" key="1">
    <citation type="submission" date="2016-10" db="EMBL/GenBank/DDBJ databases">
        <authorList>
            <person name="Varghese N."/>
            <person name="Submissions S."/>
        </authorList>
    </citation>
    <scope>NUCLEOTIDE SEQUENCE [LARGE SCALE GENOMIC DNA]</scope>
    <source>
        <strain evidence="4">DSM 8344</strain>
    </source>
</reference>
<dbReference type="InterPro" id="IPR057727">
    <property type="entry name" value="WCX_dom"/>
</dbReference>
<dbReference type="InterPro" id="IPR051534">
    <property type="entry name" value="CBASS_pafABC_assoc_protein"/>
</dbReference>
<dbReference type="STRING" id="1121419.SAMN05443529_11636"/>
<dbReference type="OrthoDB" id="9814277at2"/>
<evidence type="ECO:0000259" key="1">
    <source>
        <dbReference type="Pfam" id="PF13280"/>
    </source>
</evidence>
<dbReference type="EMBL" id="FNCP01000016">
    <property type="protein sequence ID" value="SDH64185.1"/>
    <property type="molecule type" value="Genomic_DNA"/>
</dbReference>
<dbReference type="PANTHER" id="PTHR34580">
    <property type="match status" value="1"/>
</dbReference>
<dbReference type="PANTHER" id="PTHR34580:SF1">
    <property type="entry name" value="PROTEIN PAFC"/>
    <property type="match status" value="1"/>
</dbReference>
<dbReference type="Pfam" id="PF25583">
    <property type="entry name" value="WCX"/>
    <property type="match status" value="1"/>
</dbReference>
<dbReference type="GO" id="GO:0003677">
    <property type="term" value="F:DNA binding"/>
    <property type="evidence" value="ECO:0007669"/>
    <property type="project" value="UniProtKB-KW"/>
</dbReference>
<evidence type="ECO:0000259" key="2">
    <source>
        <dbReference type="Pfam" id="PF25583"/>
    </source>
</evidence>
<dbReference type="AlphaFoldDB" id="A0A1G8E2W2"/>
<evidence type="ECO:0000313" key="3">
    <source>
        <dbReference type="EMBL" id="SDH64185.1"/>
    </source>
</evidence>
<protein>
    <submittedName>
        <fullName evidence="3">Predicted DNA-binding transcriptional regulator YafY, contains an HTH and WYL domains</fullName>
    </submittedName>
</protein>
<name>A0A1G8E2W2_9FIRM</name>
<feature type="domain" description="WYL" evidence="1">
    <location>
        <begin position="237"/>
        <end position="306"/>
    </location>
</feature>
<dbReference type="Pfam" id="PF13280">
    <property type="entry name" value="WYL"/>
    <property type="match status" value="1"/>
</dbReference>
<proteinExistence type="predicted"/>